<comment type="caution">
    <text evidence="9">The sequence shown here is derived from an EMBL/GenBank/DDBJ whole genome shotgun (WGS) entry which is preliminary data.</text>
</comment>
<reference evidence="9 10" key="1">
    <citation type="submission" date="2017-09" db="EMBL/GenBank/DDBJ databases">
        <title>Depth-based differentiation of microbial function through sediment-hosted aquifers and enrichment of novel symbionts in the deep terrestrial subsurface.</title>
        <authorList>
            <person name="Probst A.J."/>
            <person name="Ladd B."/>
            <person name="Jarett J.K."/>
            <person name="Geller-Mcgrath D.E."/>
            <person name="Sieber C.M."/>
            <person name="Emerson J.B."/>
            <person name="Anantharaman K."/>
            <person name="Thomas B.C."/>
            <person name="Malmstrom R."/>
            <person name="Stieglmeier M."/>
            <person name="Klingl A."/>
            <person name="Woyke T."/>
            <person name="Ryan C.M."/>
            <person name="Banfield J.F."/>
        </authorList>
    </citation>
    <scope>NUCLEOTIDE SEQUENCE [LARGE SCALE GENOMIC DNA]</scope>
    <source>
        <strain evidence="9">CG12_big_fil_rev_8_21_14_0_65_43_15</strain>
    </source>
</reference>
<dbReference type="Gene3D" id="3.30.1300.10">
    <property type="entry name" value="Pantoate-beta-alanine ligase, C-terminal domain"/>
    <property type="match status" value="1"/>
</dbReference>
<dbReference type="InterPro" id="IPR042176">
    <property type="entry name" value="Pantoate_ligase_C"/>
</dbReference>
<evidence type="ECO:0000313" key="9">
    <source>
        <dbReference type="EMBL" id="PIW66186.1"/>
    </source>
</evidence>
<sequence>MRIIRSIKQMQKFAAQTKKCGKIIGFVPTMGYLHQGHLSLARQAKKDADIVIMSIFVNPAQFGPKDDFKKYPRNLKQDCRLAKKAGVDIIFYPAANEMYPENYQTCVEVVELSKPLCGRSRPGHFKGVTTVVVKLFNIVKPDIAYFGQKDAQQAVIIKQMVSDLNMDLKIKVMPIIREPGGLAASSRNAYFSSSQRKDALVLKKALQEAVLMIKSDEKYEKNIIKAMKNIINSVSSSMIDYIAIADAKTLKPAKHLKGDILIALAVKIGKTRLIDNVQVHI</sequence>
<proteinExistence type="inferred from homology"/>
<comment type="subcellular location">
    <subcellularLocation>
        <location evidence="8">Cytoplasm</location>
    </subcellularLocation>
</comment>
<feature type="binding site" evidence="8">
    <location>
        <begin position="147"/>
        <end position="150"/>
    </location>
    <ligand>
        <name>ATP</name>
        <dbReference type="ChEBI" id="CHEBI:30616"/>
    </ligand>
</feature>
<feature type="active site" description="Proton donor" evidence="8">
    <location>
        <position position="37"/>
    </location>
</feature>
<dbReference type="NCBIfam" id="TIGR00018">
    <property type="entry name" value="panC"/>
    <property type="match status" value="1"/>
</dbReference>
<evidence type="ECO:0000256" key="2">
    <source>
        <dbReference type="ARBA" id="ARBA00009256"/>
    </source>
</evidence>
<evidence type="ECO:0000256" key="4">
    <source>
        <dbReference type="ARBA" id="ARBA00022655"/>
    </source>
</evidence>
<feature type="binding site" evidence="8">
    <location>
        <position position="176"/>
    </location>
    <ligand>
        <name>ATP</name>
        <dbReference type="ChEBI" id="CHEBI:30616"/>
    </ligand>
</feature>
<dbReference type="PANTHER" id="PTHR21299">
    <property type="entry name" value="CYTIDYLATE KINASE/PANTOATE-BETA-ALANINE LIGASE"/>
    <property type="match status" value="1"/>
</dbReference>
<dbReference type="Gene3D" id="3.40.50.620">
    <property type="entry name" value="HUPs"/>
    <property type="match status" value="1"/>
</dbReference>
<dbReference type="AlphaFoldDB" id="A0A2J0LN81"/>
<organism evidence="9 10">
    <name type="scientific">Candidatus Taenaricola geysiri</name>
    <dbReference type="NCBI Taxonomy" id="1974752"/>
    <lineage>
        <taxon>Bacteria</taxon>
        <taxon>Pseudomonadati</taxon>
        <taxon>Candidatus Omnitrophota</taxon>
        <taxon>Candidatus Taenaricola</taxon>
    </lineage>
</organism>
<keyword evidence="6 8" id="KW-0067">ATP-binding</keyword>
<comment type="pathway">
    <text evidence="1 8">Cofactor biosynthesis; (R)-pantothenate biosynthesis; (R)-pantothenate from (R)-pantoate and beta-alanine: step 1/1.</text>
</comment>
<dbReference type="Pfam" id="PF02569">
    <property type="entry name" value="Pantoate_ligase"/>
    <property type="match status" value="1"/>
</dbReference>
<dbReference type="SUPFAM" id="SSF52374">
    <property type="entry name" value="Nucleotidylyl transferase"/>
    <property type="match status" value="1"/>
</dbReference>
<keyword evidence="4 8" id="KW-0566">Pantothenate biosynthesis</keyword>
<dbReference type="InterPro" id="IPR014729">
    <property type="entry name" value="Rossmann-like_a/b/a_fold"/>
</dbReference>
<feature type="binding site" evidence="8">
    <location>
        <position position="153"/>
    </location>
    <ligand>
        <name>(R)-pantoate</name>
        <dbReference type="ChEBI" id="CHEBI:15980"/>
    </ligand>
</feature>
<dbReference type="NCBIfam" id="TIGR00125">
    <property type="entry name" value="cyt_tran_rel"/>
    <property type="match status" value="1"/>
</dbReference>
<dbReference type="FunFam" id="3.40.50.620:FF:000013">
    <property type="entry name" value="Pantothenate synthetase"/>
    <property type="match status" value="1"/>
</dbReference>
<comment type="similarity">
    <text evidence="2 8">Belongs to the pantothenate synthetase family.</text>
</comment>
<keyword evidence="5 8" id="KW-0547">Nucleotide-binding</keyword>
<dbReference type="EMBL" id="PFGP01000107">
    <property type="protein sequence ID" value="PIW66186.1"/>
    <property type="molecule type" value="Genomic_DNA"/>
</dbReference>
<evidence type="ECO:0000256" key="5">
    <source>
        <dbReference type="ARBA" id="ARBA00022741"/>
    </source>
</evidence>
<dbReference type="InterPro" id="IPR004821">
    <property type="entry name" value="Cyt_trans-like"/>
</dbReference>
<dbReference type="GO" id="GO:0005829">
    <property type="term" value="C:cytosol"/>
    <property type="evidence" value="ECO:0007669"/>
    <property type="project" value="TreeGrafter"/>
</dbReference>
<dbReference type="CDD" id="cd00560">
    <property type="entry name" value="PanC"/>
    <property type="match status" value="1"/>
</dbReference>
<dbReference type="GO" id="GO:0005524">
    <property type="term" value="F:ATP binding"/>
    <property type="evidence" value="ECO:0007669"/>
    <property type="project" value="UniProtKB-KW"/>
</dbReference>
<feature type="binding site" evidence="8">
    <location>
        <position position="61"/>
    </location>
    <ligand>
        <name>(R)-pantoate</name>
        <dbReference type="ChEBI" id="CHEBI:15980"/>
    </ligand>
</feature>
<evidence type="ECO:0000313" key="10">
    <source>
        <dbReference type="Proteomes" id="UP000231267"/>
    </source>
</evidence>
<evidence type="ECO:0000256" key="6">
    <source>
        <dbReference type="ARBA" id="ARBA00022840"/>
    </source>
</evidence>
<protein>
    <recommendedName>
        <fullName evidence="8">Pantothenate synthetase</fullName>
        <shortName evidence="8">PS</shortName>
        <ecNumber evidence="8">6.3.2.1</ecNumber>
    </recommendedName>
    <alternativeName>
        <fullName evidence="8">Pantoate--beta-alanine ligase</fullName>
    </alternativeName>
    <alternativeName>
        <fullName evidence="8">Pantoate-activating enzyme</fullName>
    </alternativeName>
</protein>
<dbReference type="UniPathway" id="UPA00028">
    <property type="reaction ID" value="UER00005"/>
</dbReference>
<dbReference type="EC" id="6.3.2.1" evidence="8"/>
<gene>
    <name evidence="8" type="primary">panC</name>
    <name evidence="9" type="ORF">COW11_04790</name>
</gene>
<keyword evidence="8" id="KW-0963">Cytoplasm</keyword>
<comment type="subunit">
    <text evidence="8">Homodimer.</text>
</comment>
<dbReference type="PANTHER" id="PTHR21299:SF1">
    <property type="entry name" value="PANTOATE--BETA-ALANINE LIGASE"/>
    <property type="match status" value="1"/>
</dbReference>
<feature type="binding site" evidence="8">
    <location>
        <begin position="30"/>
        <end position="37"/>
    </location>
    <ligand>
        <name>ATP</name>
        <dbReference type="ChEBI" id="CHEBI:30616"/>
    </ligand>
</feature>
<evidence type="ECO:0000256" key="8">
    <source>
        <dbReference type="HAMAP-Rule" id="MF_00158"/>
    </source>
</evidence>
<dbReference type="GO" id="GO:0004592">
    <property type="term" value="F:pantoate-beta-alanine ligase activity"/>
    <property type="evidence" value="ECO:0007669"/>
    <property type="project" value="UniProtKB-UniRule"/>
</dbReference>
<evidence type="ECO:0000256" key="1">
    <source>
        <dbReference type="ARBA" id="ARBA00004990"/>
    </source>
</evidence>
<dbReference type="GO" id="GO:0015940">
    <property type="term" value="P:pantothenate biosynthetic process"/>
    <property type="evidence" value="ECO:0007669"/>
    <property type="project" value="UniProtKB-UniRule"/>
</dbReference>
<evidence type="ECO:0000256" key="3">
    <source>
        <dbReference type="ARBA" id="ARBA00022598"/>
    </source>
</evidence>
<evidence type="ECO:0000256" key="7">
    <source>
        <dbReference type="ARBA" id="ARBA00048258"/>
    </source>
</evidence>
<dbReference type="Proteomes" id="UP000231267">
    <property type="component" value="Unassembled WGS sequence"/>
</dbReference>
<feature type="binding site" evidence="8">
    <location>
        <begin position="184"/>
        <end position="187"/>
    </location>
    <ligand>
        <name>ATP</name>
        <dbReference type="ChEBI" id="CHEBI:30616"/>
    </ligand>
</feature>
<comment type="catalytic activity">
    <reaction evidence="7 8">
        <text>(R)-pantoate + beta-alanine + ATP = (R)-pantothenate + AMP + diphosphate + H(+)</text>
        <dbReference type="Rhea" id="RHEA:10912"/>
        <dbReference type="ChEBI" id="CHEBI:15378"/>
        <dbReference type="ChEBI" id="CHEBI:15980"/>
        <dbReference type="ChEBI" id="CHEBI:29032"/>
        <dbReference type="ChEBI" id="CHEBI:30616"/>
        <dbReference type="ChEBI" id="CHEBI:33019"/>
        <dbReference type="ChEBI" id="CHEBI:57966"/>
        <dbReference type="ChEBI" id="CHEBI:456215"/>
        <dbReference type="EC" id="6.3.2.1"/>
    </reaction>
</comment>
<keyword evidence="3 8" id="KW-0436">Ligase</keyword>
<comment type="miscellaneous">
    <text evidence="8">The reaction proceeds by a bi uni uni bi ping pong mechanism.</text>
</comment>
<feature type="binding site" evidence="8">
    <location>
        <position position="61"/>
    </location>
    <ligand>
        <name>beta-alanine</name>
        <dbReference type="ChEBI" id="CHEBI:57966"/>
    </ligand>
</feature>
<dbReference type="InterPro" id="IPR003721">
    <property type="entry name" value="Pantoate_ligase"/>
</dbReference>
<dbReference type="HAMAP" id="MF_00158">
    <property type="entry name" value="PanC"/>
    <property type="match status" value="1"/>
</dbReference>
<name>A0A2J0LN81_9BACT</name>
<accession>A0A2J0LN81</accession>
<comment type="function">
    <text evidence="8">Catalyzes the condensation of pantoate with beta-alanine in an ATP-dependent reaction via a pantoyl-adenylate intermediate.</text>
</comment>